<dbReference type="InterPro" id="IPR013946">
    <property type="entry name" value="NCA2-like"/>
</dbReference>
<evidence type="ECO:0000313" key="8">
    <source>
        <dbReference type="EMBL" id="CAD8549261.1"/>
    </source>
</evidence>
<dbReference type="Pfam" id="PF08637">
    <property type="entry name" value="NCA2"/>
    <property type="match status" value="1"/>
</dbReference>
<evidence type="ECO:0000256" key="3">
    <source>
        <dbReference type="ARBA" id="ARBA00022989"/>
    </source>
</evidence>
<sequence length="765" mass="83347">MLLNRSPYSADRLLSELPTEMQQPCTAKASALYDDLHELVHSPVCITPDVAGKLLQRWRFAETCALAPPQPTTSDAHLSFSLSPLRMFAGMRERSFTSPSISTEQMDTGDGSLLAATMFPMRASTAVTSSAFTTSRSETAPLVEDVLISAEIEELRWAVAYKIAHALLRWWLDFLLGLSWKASCSLSWWRKQHRRPVRHFIWRSSGALLFGAGASPTPFAALSRLEAALRSIARRVGVLKRSIHELECARGDGAAHSELKAALQQALCALADRTASSDTHSRRAARRRPSSVAAPHALITHHRHAEACGSEWAASASTDGAPACGSEWAASATTDGAPAPLEADTAPAVLVRLAGLCASCEHQKAELVQPLEPLARPSHVSRHRLAYSALGAVGLIGGLLAFRRRAQLAPVLRSSLRNLVESVRSFWREHVASPASRMWRELVQRQYLQVSDPAAIEDAKELLGVLQGQFIEKWGAELRAAASAEGHQGDLFLPTSAAHTSTEAAEVVVERASSQLAVSGPDFTGSAEASYPEPSYSSAERTGEGEGAAAAAGGGAKGASLDWEWGGMSRLFAQQMASPAWGLMQGPLLQLLLIQTQSMRSEMLEQMAVMDQLVRENFFTAQMSALLPGVLSISSLLYALRRLLRSIRSHRRSRGYVVKKVQKVVRNAERLLLAALAAGHAELPDADTGLLLMGLDELRRSLERHGMLLGRDEREALLEDVDELESPSFAVELKLQTLQRMYRTQPSLCLHGKPAVRRPLHEMLR</sequence>
<reference evidence="8" key="1">
    <citation type="submission" date="2021-01" db="EMBL/GenBank/DDBJ databases">
        <authorList>
            <person name="Corre E."/>
            <person name="Pelletier E."/>
            <person name="Niang G."/>
            <person name="Scheremetjew M."/>
            <person name="Finn R."/>
            <person name="Kale V."/>
            <person name="Holt S."/>
            <person name="Cochrane G."/>
            <person name="Meng A."/>
            <person name="Brown T."/>
            <person name="Cohen L."/>
        </authorList>
    </citation>
    <scope>NUCLEOTIDE SEQUENCE</scope>
    <source>
        <strain evidence="8">RCC1130</strain>
    </source>
</reference>
<name>A0A7S0P364_9EUKA</name>
<dbReference type="EMBL" id="HBER01048929">
    <property type="protein sequence ID" value="CAD8549261.1"/>
    <property type="molecule type" value="Transcribed_RNA"/>
</dbReference>
<dbReference type="GO" id="GO:0005741">
    <property type="term" value="C:mitochondrial outer membrane"/>
    <property type="evidence" value="ECO:0007669"/>
    <property type="project" value="TreeGrafter"/>
</dbReference>
<comment type="subcellular location">
    <subcellularLocation>
        <location evidence="1">Mitochondrion membrane</location>
        <topology evidence="1">Multi-pass membrane protein</topology>
    </subcellularLocation>
</comment>
<dbReference type="PANTHER" id="PTHR28234:SF1">
    <property type="entry name" value="NUCLEAR CONTROL OF ATPASE PROTEIN 2"/>
    <property type="match status" value="1"/>
</dbReference>
<keyword evidence="4" id="KW-0496">Mitochondrion</keyword>
<protein>
    <recommendedName>
        <fullName evidence="9">Nuclear control of ATPase protein 2</fullName>
    </recommendedName>
</protein>
<evidence type="ECO:0008006" key="9">
    <source>
        <dbReference type="Google" id="ProtNLM"/>
    </source>
</evidence>
<feature type="transmembrane region" description="Helical" evidence="7">
    <location>
        <begin position="618"/>
        <end position="640"/>
    </location>
</feature>
<organism evidence="8">
    <name type="scientific">Calcidiscus leptoporus</name>
    <dbReference type="NCBI Taxonomy" id="127549"/>
    <lineage>
        <taxon>Eukaryota</taxon>
        <taxon>Haptista</taxon>
        <taxon>Haptophyta</taxon>
        <taxon>Prymnesiophyceae</taxon>
        <taxon>Coccolithales</taxon>
        <taxon>Calcidiscaceae</taxon>
        <taxon>Calcidiscus</taxon>
    </lineage>
</organism>
<accession>A0A7S0P364</accession>
<evidence type="ECO:0000256" key="1">
    <source>
        <dbReference type="ARBA" id="ARBA00004225"/>
    </source>
</evidence>
<evidence type="ECO:0000256" key="2">
    <source>
        <dbReference type="ARBA" id="ARBA00022692"/>
    </source>
</evidence>
<feature type="region of interest" description="Disordered" evidence="6">
    <location>
        <begin position="519"/>
        <end position="553"/>
    </location>
</feature>
<keyword evidence="3 7" id="KW-1133">Transmembrane helix</keyword>
<gene>
    <name evidence="8" type="ORF">CLEP1334_LOCUS24551</name>
</gene>
<evidence type="ECO:0000256" key="6">
    <source>
        <dbReference type="SAM" id="MobiDB-lite"/>
    </source>
</evidence>
<evidence type="ECO:0000256" key="7">
    <source>
        <dbReference type="SAM" id="Phobius"/>
    </source>
</evidence>
<evidence type="ECO:0000256" key="5">
    <source>
        <dbReference type="ARBA" id="ARBA00023136"/>
    </source>
</evidence>
<dbReference type="AlphaFoldDB" id="A0A7S0P364"/>
<keyword evidence="2 7" id="KW-0812">Transmembrane</keyword>
<keyword evidence="5 7" id="KW-0472">Membrane</keyword>
<proteinExistence type="predicted"/>
<dbReference type="PANTHER" id="PTHR28234">
    <property type="entry name" value="NUCLEAR CONTROL OF ATPASE PROTEIN 2"/>
    <property type="match status" value="1"/>
</dbReference>
<evidence type="ECO:0000256" key="4">
    <source>
        <dbReference type="ARBA" id="ARBA00023128"/>
    </source>
</evidence>